<dbReference type="SUPFAM" id="SSF141571">
    <property type="entry name" value="Pentapeptide repeat-like"/>
    <property type="match status" value="1"/>
</dbReference>
<evidence type="ECO:0000313" key="3">
    <source>
        <dbReference type="Proteomes" id="UP000033111"/>
    </source>
</evidence>
<dbReference type="Proteomes" id="UP000033111">
    <property type="component" value="Chromosome"/>
</dbReference>
<protein>
    <recommendedName>
        <fullName evidence="4">Pentapeptide repeat family protein</fullName>
    </recommendedName>
</protein>
<keyword evidence="1" id="KW-0812">Transmembrane</keyword>
<reference evidence="2 3" key="1">
    <citation type="submission" date="2014-07" db="EMBL/GenBank/DDBJ databases">
        <title>Methanogenic archaea and the global carbon cycle.</title>
        <authorList>
            <person name="Henriksen J.R."/>
            <person name="Luke J."/>
            <person name="Reinhart S."/>
            <person name="Benedict M.N."/>
            <person name="Youngblut N.D."/>
            <person name="Metcalf M.E."/>
            <person name="Whitaker R.J."/>
            <person name="Metcalf W.W."/>
        </authorList>
    </citation>
    <scope>NUCLEOTIDE SEQUENCE [LARGE SCALE GENOMIC DNA]</scope>
    <source>
        <strain evidence="2 3">T4/M</strain>
    </source>
</reference>
<dbReference type="InterPro" id="IPR001646">
    <property type="entry name" value="5peptide_repeat"/>
</dbReference>
<feature type="transmembrane region" description="Helical" evidence="1">
    <location>
        <begin position="36"/>
        <end position="58"/>
    </location>
</feature>
<dbReference type="EMBL" id="CP009506">
    <property type="protein sequence ID" value="AKB28507.1"/>
    <property type="molecule type" value="Genomic_DNA"/>
</dbReference>
<gene>
    <name evidence="2" type="ORF">MSSIT_1788</name>
</gene>
<dbReference type="PANTHER" id="PTHR14136">
    <property type="entry name" value="BTB_POZ DOMAIN-CONTAINING PROTEIN KCTD9"/>
    <property type="match status" value="1"/>
</dbReference>
<dbReference type="Pfam" id="PF00805">
    <property type="entry name" value="Pentapeptide"/>
    <property type="match status" value="3"/>
</dbReference>
<feature type="transmembrane region" description="Helical" evidence="1">
    <location>
        <begin position="78"/>
        <end position="99"/>
    </location>
</feature>
<accession>A0A0E3P421</accession>
<dbReference type="PATRIC" id="fig|1434120.4.peg.2286"/>
<sequence>MTKGKVMVLREELKQFLGNAKKEMKQLYEKIKQHPLTCLICIIAIVTAVVLLIALPYWRVAQFGITNPKDLADAENSYRSTLAQILGGIAVGIGIYFAWGNLTNSREGQITDRFTRAIEQLGSKELEIRLGGIYALERIANESEKDYWPIVEILTAYIRKNSPVELAESRDKITLDIQAILTVIGKTKNNFNNENSKRLDLRGTFLQGANLQETNLQGANLQEANLQGVDLQEANLQGADFSEANLQGADLRDSHLEGADLCSAHIEEAYLYDTHLEKAVLLDVHLERAGLNDAYLEKASFNGAHLEKAEFWGANLKGAEFWGANLEGTLLREANLEGANLIEANLERANLIEANLERAILMYANLKGANFEGVNLEEANFEGTNLKRTKNLTVDQLSKVKTLYKAELDPELEKPLKEKYPTLFEKPKDKPLFSDEI</sequence>
<dbReference type="AlphaFoldDB" id="A0A0E3P421"/>
<keyword evidence="1" id="KW-1133">Transmembrane helix</keyword>
<name>A0A0E3P421_9EURY</name>
<dbReference type="KEGG" id="msw:MSSIT_1788"/>
<dbReference type="PANTHER" id="PTHR14136:SF17">
    <property type="entry name" value="BTB_POZ DOMAIN-CONTAINING PROTEIN KCTD9"/>
    <property type="match status" value="1"/>
</dbReference>
<evidence type="ECO:0000313" key="2">
    <source>
        <dbReference type="EMBL" id="AKB28507.1"/>
    </source>
</evidence>
<organism evidence="2 3">
    <name type="scientific">Methanosarcina siciliae T4/M</name>
    <dbReference type="NCBI Taxonomy" id="1434120"/>
    <lineage>
        <taxon>Archaea</taxon>
        <taxon>Methanobacteriati</taxon>
        <taxon>Methanobacteriota</taxon>
        <taxon>Stenosarchaea group</taxon>
        <taxon>Methanomicrobia</taxon>
        <taxon>Methanosarcinales</taxon>
        <taxon>Methanosarcinaceae</taxon>
        <taxon>Methanosarcina</taxon>
    </lineage>
</organism>
<proteinExistence type="predicted"/>
<evidence type="ECO:0008006" key="4">
    <source>
        <dbReference type="Google" id="ProtNLM"/>
    </source>
</evidence>
<evidence type="ECO:0000256" key="1">
    <source>
        <dbReference type="SAM" id="Phobius"/>
    </source>
</evidence>
<keyword evidence="3" id="KW-1185">Reference proteome</keyword>
<keyword evidence="1" id="KW-0472">Membrane</keyword>
<dbReference type="InterPro" id="IPR051082">
    <property type="entry name" value="Pentapeptide-BTB/POZ_domain"/>
</dbReference>
<dbReference type="Gene3D" id="2.160.20.80">
    <property type="entry name" value="E3 ubiquitin-protein ligase SopA"/>
    <property type="match status" value="2"/>
</dbReference>
<dbReference type="HOGENOM" id="CLU_033401_0_1_2"/>